<feature type="compositionally biased region" description="Low complexity" evidence="1">
    <location>
        <begin position="135"/>
        <end position="169"/>
    </location>
</feature>
<organism evidence="3 4">
    <name type="scientific">Coccomyxa subellipsoidea (strain C-169)</name>
    <name type="common">Green microalga</name>
    <dbReference type="NCBI Taxonomy" id="574566"/>
    <lineage>
        <taxon>Eukaryota</taxon>
        <taxon>Viridiplantae</taxon>
        <taxon>Chlorophyta</taxon>
        <taxon>core chlorophytes</taxon>
        <taxon>Trebouxiophyceae</taxon>
        <taxon>Trebouxiophyceae incertae sedis</taxon>
        <taxon>Coccomyxaceae</taxon>
        <taxon>Coccomyxa</taxon>
        <taxon>Coccomyxa subellipsoidea</taxon>
    </lineage>
</organism>
<dbReference type="KEGG" id="csl:COCSUDRAFT_16615"/>
<feature type="domain" description="Fe-S metabolism associated" evidence="2">
    <location>
        <begin position="11"/>
        <end position="129"/>
    </location>
</feature>
<name>I0YVJ4_COCSC</name>
<sequence length="267" mass="28897">DLPVELKKIVDLFNMVPDPKLKYQQLLAYGKKLPAMPAEDHTEDNKVRGCVSQVWVKPELRDNKVYWRADSDSVLTKGLAALLVQGLSGCTLEEVVSLSPDWISNMGLQQSLTPSRNNGFLNMFALMRQKAAELSQAQPASEAPEAASNSSEGESASASNGNGATSSAPESSAKPVRASMERKLNEALQPESLTILDESSQHAGHAGSRMLASPSGETHFKVSVVSSAFEGLNTVKRHRLVYKILEEELAGPVHALSLDTKSLQETR</sequence>
<dbReference type="Pfam" id="PF02657">
    <property type="entry name" value="SufE"/>
    <property type="match status" value="1"/>
</dbReference>
<dbReference type="Gene3D" id="3.90.1010.10">
    <property type="match status" value="1"/>
</dbReference>
<gene>
    <name evidence="3" type="ORF">COCSUDRAFT_16615</name>
</gene>
<protein>
    <submittedName>
        <fullName evidence="3">SufE-domain-containing protein</fullName>
    </submittedName>
</protein>
<dbReference type="PANTHER" id="PTHR46230">
    <property type="match status" value="1"/>
</dbReference>
<dbReference type="eggNOG" id="KOG2313">
    <property type="taxonomic scope" value="Eukaryota"/>
</dbReference>
<feature type="non-terminal residue" evidence="3">
    <location>
        <position position="1"/>
    </location>
</feature>
<evidence type="ECO:0000256" key="1">
    <source>
        <dbReference type="SAM" id="MobiDB-lite"/>
    </source>
</evidence>
<dbReference type="SUPFAM" id="SSF82649">
    <property type="entry name" value="SufE/NifU"/>
    <property type="match status" value="1"/>
</dbReference>
<accession>I0YVJ4</accession>
<dbReference type="InterPro" id="IPR036065">
    <property type="entry name" value="BolA-like_sf"/>
</dbReference>
<dbReference type="AlphaFoldDB" id="I0YVJ4"/>
<dbReference type="STRING" id="574566.I0YVJ4"/>
<dbReference type="PANTHER" id="PTHR46230:SF3">
    <property type="entry name" value="SUFE-LIKE PROTEIN 1, CHLOROPLASTIC_MITOCHONDRIAL"/>
    <property type="match status" value="1"/>
</dbReference>
<dbReference type="GO" id="GO:0016226">
    <property type="term" value="P:iron-sulfur cluster assembly"/>
    <property type="evidence" value="ECO:0007669"/>
    <property type="project" value="TreeGrafter"/>
</dbReference>
<dbReference type="GeneID" id="17040399"/>
<keyword evidence="4" id="KW-1185">Reference proteome</keyword>
<dbReference type="Proteomes" id="UP000007264">
    <property type="component" value="Unassembled WGS sequence"/>
</dbReference>
<dbReference type="RefSeq" id="XP_005646957.1">
    <property type="nucleotide sequence ID" value="XM_005646900.1"/>
</dbReference>
<feature type="region of interest" description="Disordered" evidence="1">
    <location>
        <begin position="135"/>
        <end position="180"/>
    </location>
</feature>
<proteinExistence type="predicted"/>
<evidence type="ECO:0000313" key="4">
    <source>
        <dbReference type="Proteomes" id="UP000007264"/>
    </source>
</evidence>
<reference evidence="3 4" key="1">
    <citation type="journal article" date="2012" name="Genome Biol.">
        <title>The genome of the polar eukaryotic microalga coccomyxa subellipsoidea reveals traits of cold adaptation.</title>
        <authorList>
            <person name="Blanc G."/>
            <person name="Agarkova I."/>
            <person name="Grimwood J."/>
            <person name="Kuo A."/>
            <person name="Brueggeman A."/>
            <person name="Dunigan D."/>
            <person name="Gurnon J."/>
            <person name="Ladunga I."/>
            <person name="Lindquist E."/>
            <person name="Lucas S."/>
            <person name="Pangilinan J."/>
            <person name="Proschold T."/>
            <person name="Salamov A."/>
            <person name="Schmutz J."/>
            <person name="Weeks D."/>
            <person name="Yamada T."/>
            <person name="Claverie J.M."/>
            <person name="Grigoriev I."/>
            <person name="Van Etten J."/>
            <person name="Lomsadze A."/>
            <person name="Borodovsky M."/>
        </authorList>
    </citation>
    <scope>NUCLEOTIDE SEQUENCE [LARGE SCALE GENOMIC DNA]</scope>
    <source>
        <strain evidence="3 4">C-169</strain>
    </source>
</reference>
<dbReference type="OrthoDB" id="411584at2759"/>
<dbReference type="InterPro" id="IPR003808">
    <property type="entry name" value="Fe-S_metab-assoc_dom"/>
</dbReference>
<dbReference type="Pfam" id="PF01722">
    <property type="entry name" value="BolA"/>
    <property type="match status" value="1"/>
</dbReference>
<evidence type="ECO:0000259" key="2">
    <source>
        <dbReference type="Pfam" id="PF02657"/>
    </source>
</evidence>
<dbReference type="EMBL" id="AGSI01000010">
    <property type="protein sequence ID" value="EIE22413.1"/>
    <property type="molecule type" value="Genomic_DNA"/>
</dbReference>
<dbReference type="InterPro" id="IPR002634">
    <property type="entry name" value="BolA"/>
</dbReference>
<evidence type="ECO:0000313" key="3">
    <source>
        <dbReference type="EMBL" id="EIE22413.1"/>
    </source>
</evidence>
<dbReference type="SUPFAM" id="SSF82657">
    <property type="entry name" value="BolA-like"/>
    <property type="match status" value="1"/>
</dbReference>
<dbReference type="Gene3D" id="3.30.300.90">
    <property type="entry name" value="BolA-like"/>
    <property type="match status" value="1"/>
</dbReference>
<comment type="caution">
    <text evidence="3">The sequence shown here is derived from an EMBL/GenBank/DDBJ whole genome shotgun (WGS) entry which is preliminary data.</text>
</comment>